<dbReference type="Proteomes" id="UP001163064">
    <property type="component" value="Unassembled WGS sequence"/>
</dbReference>
<dbReference type="EMBL" id="JAPHNL010000097">
    <property type="protein sequence ID" value="MCX3060290.1"/>
    <property type="molecule type" value="Genomic_DNA"/>
</dbReference>
<accession>A0ABT3TTC5</accession>
<gene>
    <name evidence="2" type="ORF">OFY01_11100</name>
</gene>
<keyword evidence="1" id="KW-0812">Transmembrane</keyword>
<sequence>VLGGHPGGAWRTTELAAAAAAMGGQSAAMLAAGTSAAPTTYFTGTLTALVSDTVTGAGRRADRFLVAARLCAVAAGACCAVAVHVAAPPWGFALPAVLTAAAVVCQKPAQRLRIAVTSVHGNPMHGPDNSGH</sequence>
<reference evidence="2" key="1">
    <citation type="submission" date="2022-10" db="EMBL/GenBank/DDBJ databases">
        <title>Streptomyces beihaiensis sp. nov., a chitin degrading actinobacterium, isolated from shrimp pond soil.</title>
        <authorList>
            <person name="Xie J."/>
            <person name="Shen N."/>
        </authorList>
    </citation>
    <scope>NUCLEOTIDE SEQUENCE</scope>
    <source>
        <strain evidence="2">GXMU-J5</strain>
    </source>
</reference>
<protein>
    <submittedName>
        <fullName evidence="2">DUF1275 family protein</fullName>
    </submittedName>
</protein>
<dbReference type="Pfam" id="PF06912">
    <property type="entry name" value="DUF1275"/>
    <property type="match status" value="1"/>
</dbReference>
<proteinExistence type="predicted"/>
<comment type="caution">
    <text evidence="2">The sequence shown here is derived from an EMBL/GenBank/DDBJ whole genome shotgun (WGS) entry which is preliminary data.</text>
</comment>
<dbReference type="InterPro" id="IPR010699">
    <property type="entry name" value="DUF1275"/>
</dbReference>
<feature type="transmembrane region" description="Helical" evidence="1">
    <location>
        <begin position="64"/>
        <end position="83"/>
    </location>
</feature>
<keyword evidence="1" id="KW-1133">Transmembrane helix</keyword>
<organism evidence="2 3">
    <name type="scientific">Streptomyces beihaiensis</name>
    <dbReference type="NCBI Taxonomy" id="2984495"/>
    <lineage>
        <taxon>Bacteria</taxon>
        <taxon>Bacillati</taxon>
        <taxon>Actinomycetota</taxon>
        <taxon>Actinomycetes</taxon>
        <taxon>Kitasatosporales</taxon>
        <taxon>Streptomycetaceae</taxon>
        <taxon>Streptomyces</taxon>
    </lineage>
</organism>
<evidence type="ECO:0000313" key="3">
    <source>
        <dbReference type="Proteomes" id="UP001163064"/>
    </source>
</evidence>
<dbReference type="RefSeq" id="WP_266598784.1">
    <property type="nucleotide sequence ID" value="NZ_JAPHNL010000097.1"/>
</dbReference>
<keyword evidence="3" id="KW-1185">Reference proteome</keyword>
<keyword evidence="1" id="KW-0472">Membrane</keyword>
<name>A0ABT3TTC5_9ACTN</name>
<feature type="non-terminal residue" evidence="2">
    <location>
        <position position="1"/>
    </location>
</feature>
<evidence type="ECO:0000313" key="2">
    <source>
        <dbReference type="EMBL" id="MCX3060290.1"/>
    </source>
</evidence>
<evidence type="ECO:0000256" key="1">
    <source>
        <dbReference type="SAM" id="Phobius"/>
    </source>
</evidence>